<reference evidence="2 3" key="1">
    <citation type="submission" date="2012-03" db="EMBL/GenBank/DDBJ databases">
        <title>Whole Genome Assembly of Papio anubis.</title>
        <authorList>
            <person name="Liu Y.L."/>
            <person name="Abraham K.A."/>
            <person name="Akbar H.A."/>
            <person name="Ali S.A."/>
            <person name="Anosike U.A."/>
            <person name="Aqrawi P.A."/>
            <person name="Arias F.A."/>
            <person name="Attaway T.A."/>
            <person name="Awwad R.A."/>
            <person name="Babu C.B."/>
            <person name="Bandaranaike D.B."/>
            <person name="Battles P.B."/>
            <person name="Bell A.B."/>
            <person name="Beltran B.B."/>
            <person name="Berhane-Mersha D.B."/>
            <person name="Bess C.B."/>
            <person name="Bickham C.B."/>
            <person name="Bolden T.B."/>
            <person name="Carter K.C."/>
            <person name="Chau D.C."/>
            <person name="Chavez A.C."/>
            <person name="Clerc-Blankenburg K.C."/>
            <person name="Coyle M.C."/>
            <person name="Dao M.D."/>
            <person name="Davila M.L.D."/>
            <person name="Davy-Carroll L.D."/>
            <person name="Denson S.D."/>
            <person name="Dinh H.D."/>
            <person name="Fernandez S.F."/>
            <person name="Fernando P.F."/>
            <person name="Forbes L.F."/>
            <person name="Francis C.F."/>
            <person name="Francisco L.F."/>
            <person name="Fu Q.F."/>
            <person name="Garcia-Iii R.G."/>
            <person name="Garrett T.G."/>
            <person name="Gross S.G."/>
            <person name="Gubbala S.G."/>
            <person name="Hirani K.H."/>
            <person name="Hogues M.H."/>
            <person name="Hollins B.H."/>
            <person name="Jackson L.J."/>
            <person name="Javaid M.J."/>
            <person name="Jhangiani S.J."/>
            <person name="Johnson A.J."/>
            <person name="Johnson B.J."/>
            <person name="Jones J.J."/>
            <person name="Joshi V.J."/>
            <person name="Kalu J.K."/>
            <person name="Khan N.K."/>
            <person name="Korchina V.K."/>
            <person name="Kovar C.K."/>
            <person name="Lago L.L."/>
            <person name="Lara F.L."/>
            <person name="Le T.-K.L."/>
            <person name="Lee S.L."/>
            <person name="Legall-Iii F.L."/>
            <person name="Lemon S.L."/>
            <person name="Liu J.L."/>
            <person name="Liu Y.-S.L."/>
            <person name="Liyanage D.L."/>
            <person name="Lopez J.L."/>
            <person name="Lorensuhewa L.L."/>
            <person name="Mata R.M."/>
            <person name="Mathew T.M."/>
            <person name="Mercado C.M."/>
            <person name="Mercado I.M."/>
            <person name="Morales K.M."/>
            <person name="Morgan M.M."/>
            <person name="Munidasa M.M."/>
            <person name="Ngo D.N."/>
            <person name="Nguyen L.N."/>
            <person name="Nguyen T.N."/>
            <person name="Nguyen N.N."/>
            <person name="Obregon M.O."/>
            <person name="Okwuonu G.O."/>
            <person name="Ongeri F.O."/>
            <person name="Onwere C.O."/>
            <person name="Osifeso I.O."/>
            <person name="Parra A.P."/>
            <person name="Patil S.P."/>
            <person name="Perez A.P."/>
            <person name="Perez Y.P."/>
            <person name="Pham C.P."/>
            <person name="Pu L.-L.P."/>
            <person name="Puazo M.P."/>
            <person name="Quiroz J.Q."/>
            <person name="Rouhana J.R."/>
            <person name="Ruiz M.R."/>
            <person name="Ruiz S.-J.R."/>
            <person name="Saada N.S."/>
            <person name="Santibanez J.S."/>
            <person name="Scheel M.S."/>
            <person name="Schneider B.S."/>
            <person name="Simmons D.S."/>
            <person name="Sisson I.S."/>
            <person name="Tang L.-Y.T."/>
            <person name="Thornton R.T."/>
            <person name="Tisius J.T."/>
            <person name="Toledanes G.T."/>
            <person name="Trejos Z.T."/>
            <person name="Usmani K.U."/>
            <person name="Varghese R.V."/>
            <person name="Vattathil S.V."/>
            <person name="Vee V.V."/>
            <person name="Walker D.W."/>
            <person name="Weissenberger G.W."/>
            <person name="White C.W."/>
            <person name="Williams A.W."/>
            <person name="Woodworth J.W."/>
            <person name="Wright R.W."/>
            <person name="Zhu Y.Z."/>
            <person name="Han Y.H."/>
            <person name="Newsham I.N."/>
            <person name="Nazareth L.N."/>
            <person name="Worley K.W."/>
            <person name="Muzny D.M."/>
            <person name="Rogers J.R."/>
            <person name="Gibbs R.G."/>
        </authorList>
    </citation>
    <scope>NUCLEOTIDE SEQUENCE [LARGE SCALE GENOMIC DNA]</scope>
</reference>
<protein>
    <submittedName>
        <fullName evidence="2">Uncharacterized protein</fullName>
    </submittedName>
</protein>
<dbReference type="Proteomes" id="UP000028761">
    <property type="component" value="Chromosome 1"/>
</dbReference>
<dbReference type="AlphaFoldDB" id="A0A8I5N6D4"/>
<evidence type="ECO:0000256" key="1">
    <source>
        <dbReference type="SAM" id="Phobius"/>
    </source>
</evidence>
<accession>A0A8I5N6D4</accession>
<keyword evidence="1" id="KW-1133">Transmembrane helix</keyword>
<reference evidence="2" key="3">
    <citation type="submission" date="2025-09" db="UniProtKB">
        <authorList>
            <consortium name="Ensembl"/>
        </authorList>
    </citation>
    <scope>IDENTIFICATION</scope>
</reference>
<evidence type="ECO:0000313" key="2">
    <source>
        <dbReference type="Ensembl" id="ENSPANP00000055920.1"/>
    </source>
</evidence>
<keyword evidence="1" id="KW-0472">Membrane</keyword>
<organism evidence="2 3">
    <name type="scientific">Papio anubis</name>
    <name type="common">Olive baboon</name>
    <dbReference type="NCBI Taxonomy" id="9555"/>
    <lineage>
        <taxon>Eukaryota</taxon>
        <taxon>Metazoa</taxon>
        <taxon>Chordata</taxon>
        <taxon>Craniata</taxon>
        <taxon>Vertebrata</taxon>
        <taxon>Euteleostomi</taxon>
        <taxon>Mammalia</taxon>
        <taxon>Eutheria</taxon>
        <taxon>Euarchontoglires</taxon>
        <taxon>Primates</taxon>
        <taxon>Haplorrhini</taxon>
        <taxon>Catarrhini</taxon>
        <taxon>Cercopithecidae</taxon>
        <taxon>Cercopithecinae</taxon>
        <taxon>Papio</taxon>
    </lineage>
</organism>
<feature type="transmembrane region" description="Helical" evidence="1">
    <location>
        <begin position="55"/>
        <end position="71"/>
    </location>
</feature>
<dbReference type="Ensembl" id="ENSPANT00000079785.1">
    <property type="protein sequence ID" value="ENSPANP00000055920.1"/>
    <property type="gene ID" value="ENSPANG00000050655.1"/>
</dbReference>
<reference evidence="2" key="2">
    <citation type="submission" date="2025-08" db="UniProtKB">
        <authorList>
            <consortium name="Ensembl"/>
        </authorList>
    </citation>
    <scope>IDENTIFICATION</scope>
</reference>
<sequence>MPYSCLHCRFTLFLQVITADISWCYPQTATLHSLLEWIDDLCWQGTLQHFRPDEVLFFNFILTLILIPILMPPSTSPQLSPPHYQCYPFSPSCF</sequence>
<evidence type="ECO:0000313" key="3">
    <source>
        <dbReference type="Proteomes" id="UP000028761"/>
    </source>
</evidence>
<keyword evidence="3" id="KW-1185">Reference proteome</keyword>
<keyword evidence="1" id="KW-0812">Transmembrane</keyword>
<proteinExistence type="predicted"/>
<name>A0A8I5N6D4_PAPAN</name>